<accession>X1LIT3</accession>
<name>X1LIT3_9ZZZZ</name>
<feature type="non-terminal residue" evidence="1">
    <location>
        <position position="63"/>
    </location>
</feature>
<comment type="caution">
    <text evidence="1">The sequence shown here is derived from an EMBL/GenBank/DDBJ whole genome shotgun (WGS) entry which is preliminary data.</text>
</comment>
<proteinExistence type="predicted"/>
<sequence length="63" mass="7250">MYPQVTQLPEYKGKKFPVTDIKSAVLECQEFMLSIFSGPPGHEILDSPHPRKPVELKSYEFLK</sequence>
<evidence type="ECO:0000313" key="1">
    <source>
        <dbReference type="EMBL" id="GAI19287.1"/>
    </source>
</evidence>
<dbReference type="EMBL" id="BARV01018357">
    <property type="protein sequence ID" value="GAI19287.1"/>
    <property type="molecule type" value="Genomic_DNA"/>
</dbReference>
<organism evidence="1">
    <name type="scientific">marine sediment metagenome</name>
    <dbReference type="NCBI Taxonomy" id="412755"/>
    <lineage>
        <taxon>unclassified sequences</taxon>
        <taxon>metagenomes</taxon>
        <taxon>ecological metagenomes</taxon>
    </lineage>
</organism>
<protein>
    <submittedName>
        <fullName evidence="1">Uncharacterized protein</fullName>
    </submittedName>
</protein>
<dbReference type="AlphaFoldDB" id="X1LIT3"/>
<reference evidence="1" key="1">
    <citation type="journal article" date="2014" name="Front. Microbiol.">
        <title>High frequency of phylogenetically diverse reductive dehalogenase-homologous genes in deep subseafloor sedimentary metagenomes.</title>
        <authorList>
            <person name="Kawai M."/>
            <person name="Futagami T."/>
            <person name="Toyoda A."/>
            <person name="Takaki Y."/>
            <person name="Nishi S."/>
            <person name="Hori S."/>
            <person name="Arai W."/>
            <person name="Tsubouchi T."/>
            <person name="Morono Y."/>
            <person name="Uchiyama I."/>
            <person name="Ito T."/>
            <person name="Fujiyama A."/>
            <person name="Inagaki F."/>
            <person name="Takami H."/>
        </authorList>
    </citation>
    <scope>NUCLEOTIDE SEQUENCE</scope>
    <source>
        <strain evidence="1">Expedition CK06-06</strain>
    </source>
</reference>
<gene>
    <name evidence="1" type="ORF">S06H3_31064</name>
</gene>